<feature type="domain" description="Response regulatory" evidence="2">
    <location>
        <begin position="3"/>
        <end position="65"/>
    </location>
</feature>
<accession>A0ABT4GGD3</accession>
<dbReference type="Proteomes" id="UP001527099">
    <property type="component" value="Unassembled WGS sequence"/>
</dbReference>
<keyword evidence="1" id="KW-0597">Phosphoprotein</keyword>
<keyword evidence="4" id="KW-1185">Reference proteome</keyword>
<name>A0ABT4GGD3_9BACL</name>
<dbReference type="RefSeq" id="WP_029199125.1">
    <property type="nucleotide sequence ID" value="NZ_JAMDMW010000104.1"/>
</dbReference>
<dbReference type="Gene3D" id="3.40.50.2300">
    <property type="match status" value="1"/>
</dbReference>
<organism evidence="3 4">
    <name type="scientific">Paenibacillus alginolyticus</name>
    <dbReference type="NCBI Taxonomy" id="59839"/>
    <lineage>
        <taxon>Bacteria</taxon>
        <taxon>Bacillati</taxon>
        <taxon>Bacillota</taxon>
        <taxon>Bacilli</taxon>
        <taxon>Bacillales</taxon>
        <taxon>Paenibacillaceae</taxon>
        <taxon>Paenibacillus</taxon>
    </lineage>
</organism>
<proteinExistence type="predicted"/>
<evidence type="ECO:0000313" key="3">
    <source>
        <dbReference type="EMBL" id="MCY9695237.1"/>
    </source>
</evidence>
<comment type="caution">
    <text evidence="3">The sequence shown here is derived from an EMBL/GenBank/DDBJ whole genome shotgun (WGS) entry which is preliminary data.</text>
</comment>
<protein>
    <submittedName>
        <fullName evidence="3">Response regulator</fullName>
    </submittedName>
</protein>
<evidence type="ECO:0000259" key="2">
    <source>
        <dbReference type="PROSITE" id="PS50110"/>
    </source>
</evidence>
<dbReference type="InterPro" id="IPR001789">
    <property type="entry name" value="Sig_transdc_resp-reg_receiver"/>
</dbReference>
<feature type="modified residue" description="4-aspartylphosphate" evidence="1">
    <location>
        <position position="55"/>
    </location>
</feature>
<sequence>MLKLLMVDDEQWVRERFSERIPWSDAGFTFMGAASGAEEAIRMIERDMPHLLLTDITMPNMSGLE</sequence>
<dbReference type="InterPro" id="IPR011006">
    <property type="entry name" value="CheY-like_superfamily"/>
</dbReference>
<dbReference type="SUPFAM" id="SSF52172">
    <property type="entry name" value="CheY-like"/>
    <property type="match status" value="1"/>
</dbReference>
<reference evidence="3 4" key="1">
    <citation type="submission" date="2022-05" db="EMBL/GenBank/DDBJ databases">
        <title>Genome Sequencing of Bee-Associated Microbes.</title>
        <authorList>
            <person name="Dunlap C."/>
        </authorList>
    </citation>
    <scope>NUCLEOTIDE SEQUENCE [LARGE SCALE GENOMIC DNA]</scope>
    <source>
        <strain evidence="3 4">NRRL B-14421</strain>
    </source>
</reference>
<evidence type="ECO:0000313" key="4">
    <source>
        <dbReference type="Proteomes" id="UP001527099"/>
    </source>
</evidence>
<gene>
    <name evidence="3" type="ORF">M5X19_20370</name>
</gene>
<evidence type="ECO:0000256" key="1">
    <source>
        <dbReference type="PROSITE-ProRule" id="PRU00169"/>
    </source>
</evidence>
<dbReference type="PROSITE" id="PS50110">
    <property type="entry name" value="RESPONSE_REGULATORY"/>
    <property type="match status" value="1"/>
</dbReference>
<dbReference type="Pfam" id="PF00072">
    <property type="entry name" value="Response_reg"/>
    <property type="match status" value="1"/>
</dbReference>
<dbReference type="EMBL" id="JAMDMX010000067">
    <property type="protein sequence ID" value="MCY9695237.1"/>
    <property type="molecule type" value="Genomic_DNA"/>
</dbReference>